<feature type="binding site" evidence="15">
    <location>
        <position position="126"/>
    </location>
    <ligand>
        <name>Ca(2+)</name>
        <dbReference type="ChEBI" id="CHEBI:29108"/>
        <label>1</label>
    </ligand>
</feature>
<dbReference type="InterPro" id="IPR010255">
    <property type="entry name" value="Haem_peroxidase_sf"/>
</dbReference>
<keyword evidence="10 17" id="KW-1015">Disulfide bond</keyword>
<sequence>MAFLKPYCVFMFMVLFSSYVITLSVADRPNVFSKFPSYWGGGGDDSNEGNGGFGGGGGGDDSNEGNGGFGGGGGYNGGYSSLFPGFYENSCPQVDDIVMSVLEQAISRQPRTAAALLRLQFHDCFVQGCDASILLDDSSTIASEKRSNANRNSIRGFEVIDEIKSKLEQACPQIVSCADIVALAARGSVVLSGGPNWEVPLGRRDSRTASLSASNNNIPPPNSTLQNLIALFNRQGLGEVDLVALSGSHTIGVARCVSFKQRLYNQNGNDQPDETLEINYFNNLKSVCPRSGGDNIISPLDYSSPTKFDNAYFQLIILGKGLLNSDQVLLTQNTRTMELVQSYAEDASLFFEDFASSMVKMGNISPLTGYNGEVRKNCRFIN</sequence>
<dbReference type="PRINTS" id="PR00461">
    <property type="entry name" value="PLPEROXIDASE"/>
</dbReference>
<feature type="binding site" evidence="15">
    <location>
        <position position="250"/>
    </location>
    <ligand>
        <name>Ca(2+)</name>
        <dbReference type="ChEBI" id="CHEBI:29108"/>
        <label>2</label>
    </ligand>
</feature>
<keyword evidence="20" id="KW-1133">Transmembrane helix</keyword>
<keyword evidence="9 15" id="KW-0408">Iron</keyword>
<reference evidence="22 23" key="1">
    <citation type="journal article" date="2018" name="Science">
        <title>The opium poppy genome and morphinan production.</title>
        <authorList>
            <person name="Guo L."/>
            <person name="Winzer T."/>
            <person name="Yang X."/>
            <person name="Li Y."/>
            <person name="Ning Z."/>
            <person name="He Z."/>
            <person name="Teodor R."/>
            <person name="Lu Y."/>
            <person name="Bowser T.A."/>
            <person name="Graham I.A."/>
            <person name="Ye K."/>
        </authorList>
    </citation>
    <scope>NUCLEOTIDE SEQUENCE [LARGE SCALE GENOMIC DNA]</scope>
    <source>
        <strain evidence="23">cv. HN1</strain>
        <tissue evidence="22">Leaves</tissue>
    </source>
</reference>
<keyword evidence="5 18" id="KW-0349">Heme</keyword>
<feature type="binding site" evidence="15">
    <location>
        <position position="144"/>
    </location>
    <ligand>
        <name>Ca(2+)</name>
        <dbReference type="ChEBI" id="CHEBI:29108"/>
        <label>1</label>
    </ligand>
</feature>
<evidence type="ECO:0000256" key="18">
    <source>
        <dbReference type="RuleBase" id="RU362060"/>
    </source>
</evidence>
<organism evidence="22 23">
    <name type="scientific">Papaver somniferum</name>
    <name type="common">Opium poppy</name>
    <dbReference type="NCBI Taxonomy" id="3469"/>
    <lineage>
        <taxon>Eukaryota</taxon>
        <taxon>Viridiplantae</taxon>
        <taxon>Streptophyta</taxon>
        <taxon>Embryophyta</taxon>
        <taxon>Tracheophyta</taxon>
        <taxon>Spermatophyta</taxon>
        <taxon>Magnoliopsida</taxon>
        <taxon>Ranunculales</taxon>
        <taxon>Papaveraceae</taxon>
        <taxon>Papaveroideae</taxon>
        <taxon>Papaver</taxon>
    </lineage>
</organism>
<dbReference type="InterPro" id="IPR019793">
    <property type="entry name" value="Peroxidases_heam-ligand_BS"/>
</dbReference>
<proteinExistence type="inferred from homology"/>
<evidence type="ECO:0000256" key="20">
    <source>
        <dbReference type="SAM" id="Phobius"/>
    </source>
</evidence>
<evidence type="ECO:0000256" key="16">
    <source>
        <dbReference type="PIRSR" id="PIRSR600823-4"/>
    </source>
</evidence>
<dbReference type="PROSITE" id="PS00436">
    <property type="entry name" value="PEROXIDASE_2"/>
    <property type="match status" value="1"/>
</dbReference>
<dbReference type="AlphaFoldDB" id="A0A4Y7JQ10"/>
<feature type="site" description="Transition state stabilizer" evidence="16">
    <location>
        <position position="118"/>
    </location>
</feature>
<dbReference type="Gene3D" id="1.10.420.10">
    <property type="entry name" value="Peroxidase, domain 2"/>
    <property type="match status" value="1"/>
</dbReference>
<keyword evidence="20" id="KW-0812">Transmembrane</keyword>
<dbReference type="InterPro" id="IPR019794">
    <property type="entry name" value="Peroxidases_AS"/>
</dbReference>
<dbReference type="EC" id="1.11.1.7" evidence="3 18"/>
<dbReference type="InterPro" id="IPR002016">
    <property type="entry name" value="Haem_peroxidase"/>
</dbReference>
<feature type="transmembrane region" description="Helical" evidence="20">
    <location>
        <begin position="7"/>
        <end position="26"/>
    </location>
</feature>
<name>A0A4Y7JQ10_PAPSO</name>
<evidence type="ECO:0000256" key="13">
    <source>
        <dbReference type="PIRSR" id="PIRSR600823-1"/>
    </source>
</evidence>
<feature type="domain" description="Plant heme peroxidase family profile" evidence="21">
    <location>
        <begin position="81"/>
        <end position="382"/>
    </location>
</feature>
<evidence type="ECO:0000313" key="22">
    <source>
        <dbReference type="EMBL" id="RZC61888.1"/>
    </source>
</evidence>
<feature type="active site" description="Proton acceptor" evidence="13">
    <location>
        <position position="122"/>
    </location>
</feature>
<evidence type="ECO:0000256" key="19">
    <source>
        <dbReference type="SAM" id="MobiDB-lite"/>
    </source>
</evidence>
<comment type="similarity">
    <text evidence="18">Belongs to the peroxidase family. Classical plant (class III) peroxidase subfamily.</text>
</comment>
<evidence type="ECO:0000259" key="21">
    <source>
        <dbReference type="PROSITE" id="PS50873"/>
    </source>
</evidence>
<feature type="disulfide bond" evidence="17">
    <location>
        <begin position="256"/>
        <end position="288"/>
    </location>
</feature>
<feature type="disulfide bond" evidence="17">
    <location>
        <begin position="124"/>
        <end position="129"/>
    </location>
</feature>
<keyword evidence="20" id="KW-0472">Membrane</keyword>
<keyword evidence="23" id="KW-1185">Reference proteome</keyword>
<keyword evidence="6 15" id="KW-0479">Metal-binding</keyword>
<keyword evidence="18" id="KW-0964">Secreted</keyword>
<evidence type="ECO:0000256" key="2">
    <source>
        <dbReference type="ARBA" id="ARBA00006873"/>
    </source>
</evidence>
<comment type="cofactor">
    <cofactor evidence="15 18">
        <name>heme b</name>
        <dbReference type="ChEBI" id="CHEBI:60344"/>
    </cofactor>
    <text evidence="15 18">Binds 1 heme b (iron(II)-protoporphyrin IX) group per subunit.</text>
</comment>
<dbReference type="PROSITE" id="PS00435">
    <property type="entry name" value="PEROXIDASE_1"/>
    <property type="match status" value="1"/>
</dbReference>
<dbReference type="SUPFAM" id="SSF48113">
    <property type="entry name" value="Heme-dependent peroxidases"/>
    <property type="match status" value="1"/>
</dbReference>
<evidence type="ECO:0000256" key="6">
    <source>
        <dbReference type="ARBA" id="ARBA00022723"/>
    </source>
</evidence>
<dbReference type="PRINTS" id="PR00458">
    <property type="entry name" value="PEROXIDASE"/>
</dbReference>
<comment type="subcellular location">
    <subcellularLocation>
        <location evidence="18">Secreted</location>
    </subcellularLocation>
</comment>
<dbReference type="PANTHER" id="PTHR31388">
    <property type="entry name" value="PEROXIDASE 72-RELATED"/>
    <property type="match status" value="1"/>
</dbReference>
<feature type="binding site" evidence="15">
    <location>
        <position position="128"/>
    </location>
    <ligand>
        <name>Ca(2+)</name>
        <dbReference type="ChEBI" id="CHEBI:29108"/>
        <label>1</label>
    </ligand>
</feature>
<dbReference type="CDD" id="cd00693">
    <property type="entry name" value="secretory_peroxidase"/>
    <property type="match status" value="1"/>
</dbReference>
<evidence type="ECO:0000256" key="8">
    <source>
        <dbReference type="ARBA" id="ARBA00023002"/>
    </source>
</evidence>
<comment type="cofactor">
    <cofactor evidence="15 18">
        <name>Ca(2+)</name>
        <dbReference type="ChEBI" id="CHEBI:29108"/>
    </cofactor>
    <text evidence="15 18">Binds 2 calcium ions per subunit.</text>
</comment>
<evidence type="ECO:0000313" key="23">
    <source>
        <dbReference type="Proteomes" id="UP000316621"/>
    </source>
</evidence>
<evidence type="ECO:0000256" key="7">
    <source>
        <dbReference type="ARBA" id="ARBA00022837"/>
    </source>
</evidence>
<dbReference type="GO" id="GO:0005576">
    <property type="term" value="C:extracellular region"/>
    <property type="evidence" value="ECO:0007669"/>
    <property type="project" value="UniProtKB-SubCell"/>
</dbReference>
<evidence type="ECO:0000256" key="9">
    <source>
        <dbReference type="ARBA" id="ARBA00023004"/>
    </source>
</evidence>
<feature type="binding site" evidence="15">
    <location>
        <position position="123"/>
    </location>
    <ligand>
        <name>Ca(2+)</name>
        <dbReference type="ChEBI" id="CHEBI:29108"/>
        <label>1</label>
    </ligand>
</feature>
<dbReference type="PANTHER" id="PTHR31388:SF164">
    <property type="entry name" value="PEROXIDASE 9"/>
    <property type="match status" value="1"/>
</dbReference>
<feature type="binding site" description="axial binding residue" evidence="15">
    <location>
        <position position="249"/>
    </location>
    <ligand>
        <name>heme b</name>
        <dbReference type="ChEBI" id="CHEBI:60344"/>
    </ligand>
    <ligandPart>
        <name>Fe</name>
        <dbReference type="ChEBI" id="CHEBI:18248"/>
    </ligandPart>
</feature>
<feature type="disulfide bond" evidence="17">
    <location>
        <begin position="177"/>
        <end position="378"/>
    </location>
</feature>
<dbReference type="EMBL" id="CM010719">
    <property type="protein sequence ID" value="RZC61888.1"/>
    <property type="molecule type" value="Genomic_DNA"/>
</dbReference>
<feature type="binding site" evidence="15">
    <location>
        <position position="309"/>
    </location>
    <ligand>
        <name>Ca(2+)</name>
        <dbReference type="ChEBI" id="CHEBI:29108"/>
        <label>2</label>
    </ligand>
</feature>
<evidence type="ECO:0000256" key="17">
    <source>
        <dbReference type="PIRSR" id="PIRSR600823-5"/>
    </source>
</evidence>
<protein>
    <recommendedName>
        <fullName evidence="3 18">Peroxidase</fullName>
        <ecNumber evidence="3 18">1.11.1.7</ecNumber>
    </recommendedName>
</protein>
<keyword evidence="12 18" id="KW-0376">Hydrogen peroxide</keyword>
<dbReference type="PROSITE" id="PS50873">
    <property type="entry name" value="PEROXIDASE_4"/>
    <property type="match status" value="1"/>
</dbReference>
<comment type="similarity">
    <text evidence="2">Belongs to the peroxidase family. Ascorbate peroxidase subfamily.</text>
</comment>
<dbReference type="OrthoDB" id="2113341at2759"/>
<dbReference type="Gramene" id="RZC61888">
    <property type="protein sequence ID" value="RZC61888"/>
    <property type="gene ID" value="C5167_023640"/>
</dbReference>
<feature type="binding site" evidence="14">
    <location>
        <position position="219"/>
    </location>
    <ligand>
        <name>substrate</name>
    </ligand>
</feature>
<comment type="catalytic activity">
    <reaction evidence="1 18">
        <text>2 a phenolic donor + H2O2 = 2 a phenolic radical donor + 2 H2O</text>
        <dbReference type="Rhea" id="RHEA:56136"/>
        <dbReference type="ChEBI" id="CHEBI:15377"/>
        <dbReference type="ChEBI" id="CHEBI:16240"/>
        <dbReference type="ChEBI" id="CHEBI:139520"/>
        <dbReference type="ChEBI" id="CHEBI:139521"/>
        <dbReference type="EC" id="1.11.1.7"/>
    </reaction>
</comment>
<feature type="disulfide bond" evidence="17">
    <location>
        <begin position="91"/>
        <end position="171"/>
    </location>
</feature>
<evidence type="ECO:0000256" key="14">
    <source>
        <dbReference type="PIRSR" id="PIRSR600823-2"/>
    </source>
</evidence>
<evidence type="ECO:0000256" key="15">
    <source>
        <dbReference type="PIRSR" id="PIRSR600823-3"/>
    </source>
</evidence>
<dbReference type="FunFam" id="1.10.420.10:FF:000001">
    <property type="entry name" value="Peroxidase"/>
    <property type="match status" value="1"/>
</dbReference>
<dbReference type="GO" id="GO:0042744">
    <property type="term" value="P:hydrogen peroxide catabolic process"/>
    <property type="evidence" value="ECO:0007669"/>
    <property type="project" value="UniProtKB-KW"/>
</dbReference>
<evidence type="ECO:0000256" key="4">
    <source>
        <dbReference type="ARBA" id="ARBA00022559"/>
    </source>
</evidence>
<feature type="binding site" evidence="15">
    <location>
        <position position="130"/>
    </location>
    <ligand>
        <name>Ca(2+)</name>
        <dbReference type="ChEBI" id="CHEBI:29108"/>
        <label>1</label>
    </ligand>
</feature>
<feature type="region of interest" description="Disordered" evidence="19">
    <location>
        <begin position="49"/>
        <end position="69"/>
    </location>
</feature>
<keyword evidence="7 15" id="KW-0106">Calcium</keyword>
<evidence type="ECO:0000256" key="11">
    <source>
        <dbReference type="ARBA" id="ARBA00023180"/>
    </source>
</evidence>
<dbReference type="OMA" id="TYYNGLK"/>
<evidence type="ECO:0000256" key="1">
    <source>
        <dbReference type="ARBA" id="ARBA00000189"/>
    </source>
</evidence>
<feature type="binding site" evidence="15">
    <location>
        <position position="132"/>
    </location>
    <ligand>
        <name>Ca(2+)</name>
        <dbReference type="ChEBI" id="CHEBI:29108"/>
        <label>1</label>
    </ligand>
</feature>
<dbReference type="Pfam" id="PF00141">
    <property type="entry name" value="peroxidase"/>
    <property type="match status" value="1"/>
</dbReference>
<dbReference type="Gene3D" id="1.10.520.10">
    <property type="match status" value="1"/>
</dbReference>
<gene>
    <name evidence="22" type="ORF">C5167_023640</name>
</gene>
<dbReference type="InterPro" id="IPR033905">
    <property type="entry name" value="Secretory_peroxidase"/>
</dbReference>
<dbReference type="InterPro" id="IPR000823">
    <property type="entry name" value="Peroxidase_pln"/>
</dbReference>
<keyword evidence="8 18" id="KW-0560">Oxidoreductase</keyword>
<evidence type="ECO:0000256" key="5">
    <source>
        <dbReference type="ARBA" id="ARBA00022617"/>
    </source>
</evidence>
<feature type="binding site" evidence="15">
    <location>
        <position position="301"/>
    </location>
    <ligand>
        <name>Ca(2+)</name>
        <dbReference type="ChEBI" id="CHEBI:29108"/>
        <label>2</label>
    </ligand>
</feature>
<dbReference type="GO" id="GO:0006979">
    <property type="term" value="P:response to oxidative stress"/>
    <property type="evidence" value="ECO:0007669"/>
    <property type="project" value="UniProtKB-UniRule"/>
</dbReference>
<evidence type="ECO:0000256" key="3">
    <source>
        <dbReference type="ARBA" id="ARBA00012313"/>
    </source>
</evidence>
<dbReference type="GO" id="GO:0140825">
    <property type="term" value="F:lactoperoxidase activity"/>
    <property type="evidence" value="ECO:0007669"/>
    <property type="project" value="UniProtKB-EC"/>
</dbReference>
<dbReference type="STRING" id="3469.A0A4Y7JQ10"/>
<dbReference type="GO" id="GO:0046872">
    <property type="term" value="F:metal ion binding"/>
    <property type="evidence" value="ECO:0007669"/>
    <property type="project" value="UniProtKB-UniRule"/>
</dbReference>
<evidence type="ECO:0000256" key="12">
    <source>
        <dbReference type="ARBA" id="ARBA00023324"/>
    </source>
</evidence>
<accession>A0A4Y7JQ10</accession>
<dbReference type="GO" id="GO:0020037">
    <property type="term" value="F:heme binding"/>
    <property type="evidence" value="ECO:0007669"/>
    <property type="project" value="UniProtKB-UniRule"/>
</dbReference>
<keyword evidence="4 18" id="KW-0575">Peroxidase</keyword>
<keyword evidence="11" id="KW-0325">Glycoprotein</keyword>
<dbReference type="FunFam" id="1.10.520.10:FF:000001">
    <property type="entry name" value="Peroxidase"/>
    <property type="match status" value="1"/>
</dbReference>
<comment type="function">
    <text evidence="18">Removal of H(2)O(2), oxidation of toxic reductants, biosynthesis and degradation of lignin, suberization, auxin catabolism, response to environmental stresses such as wounding, pathogen attack and oxidative stress.</text>
</comment>
<dbReference type="Proteomes" id="UP000316621">
    <property type="component" value="Chromosome 5"/>
</dbReference>
<evidence type="ECO:0000256" key="10">
    <source>
        <dbReference type="ARBA" id="ARBA00023157"/>
    </source>
</evidence>